<dbReference type="InterPro" id="IPR036439">
    <property type="entry name" value="Dockerin_dom_sf"/>
</dbReference>
<dbReference type="Gene3D" id="1.10.1330.10">
    <property type="entry name" value="Dockerin domain"/>
    <property type="match status" value="1"/>
</dbReference>
<feature type="domain" description="FlgD/Vpr Ig-like" evidence="1">
    <location>
        <begin position="303"/>
        <end position="354"/>
    </location>
</feature>
<organism evidence="2 3">
    <name type="scientific">Eiseniibacteriota bacterium</name>
    <dbReference type="NCBI Taxonomy" id="2212470"/>
    <lineage>
        <taxon>Bacteria</taxon>
        <taxon>Candidatus Eiseniibacteriota</taxon>
    </lineage>
</organism>
<name>A0A538TUS5_UNCEI</name>
<proteinExistence type="predicted"/>
<evidence type="ECO:0000259" key="1">
    <source>
        <dbReference type="Pfam" id="PF13860"/>
    </source>
</evidence>
<reference evidence="2 3" key="1">
    <citation type="journal article" date="2019" name="Nat. Microbiol.">
        <title>Mediterranean grassland soil C-N compound turnover is dependent on rainfall and depth, and is mediated by genomically divergent microorganisms.</title>
        <authorList>
            <person name="Diamond S."/>
            <person name="Andeer P.F."/>
            <person name="Li Z."/>
            <person name="Crits-Christoph A."/>
            <person name="Burstein D."/>
            <person name="Anantharaman K."/>
            <person name="Lane K.R."/>
            <person name="Thomas B.C."/>
            <person name="Pan C."/>
            <person name="Northen T.R."/>
            <person name="Banfield J.F."/>
        </authorList>
    </citation>
    <scope>NUCLEOTIDE SEQUENCE [LARGE SCALE GENOMIC DNA]</scope>
    <source>
        <strain evidence="2">WS_9</strain>
    </source>
</reference>
<accession>A0A538TUS5</accession>
<evidence type="ECO:0000313" key="2">
    <source>
        <dbReference type="EMBL" id="TMQ67377.1"/>
    </source>
</evidence>
<evidence type="ECO:0000313" key="3">
    <source>
        <dbReference type="Proteomes" id="UP000317691"/>
    </source>
</evidence>
<dbReference type="GO" id="GO:0000272">
    <property type="term" value="P:polysaccharide catabolic process"/>
    <property type="evidence" value="ECO:0007669"/>
    <property type="project" value="InterPro"/>
</dbReference>
<comment type="caution">
    <text evidence="2">The sequence shown here is derived from an EMBL/GenBank/DDBJ whole genome shotgun (WGS) entry which is preliminary data.</text>
</comment>
<dbReference type="AlphaFoldDB" id="A0A538TUS5"/>
<dbReference type="Proteomes" id="UP000317691">
    <property type="component" value="Unassembled WGS sequence"/>
</dbReference>
<dbReference type="SUPFAM" id="SSF63446">
    <property type="entry name" value="Type I dockerin domain"/>
    <property type="match status" value="1"/>
</dbReference>
<gene>
    <name evidence="2" type="ORF">E6K79_00240</name>
</gene>
<dbReference type="InterPro" id="IPR025965">
    <property type="entry name" value="FlgD/Vpr_Ig-like"/>
</dbReference>
<sequence>MAPEVSEGRYTLRYANTVIADPAGGEIPLCPTVAEIVGSICVAMTDGCDLNGDGASDIVDIIQLVRCALAGPGGASDACPDSVRAKADCNSDGLVNIRDVICCVRKVLDGGGFGSGGGAPADTSGTTQIGFTGPVQWISPTEGRATIEITPGTDFAGIQFGIDGSTSRARIRDLSLFDPTGAYHLETSVDPGGGNARAMLYQTMYFRTGPGSGPVPRSSLAAVPPFRIDVILEAASGSTGTGGLELVGPRSASFSARAIATKSIAPTAEVPQSPAAVPSLSVPAPNPFAVGTEIAYTVPTQRRVTLRVYSVSGRLIRTLVDASVPAGLHRARWDGRDSEGREARSGIYFFKFTAGDVERTARVMRLR</sequence>
<dbReference type="Gene3D" id="2.60.40.4070">
    <property type="match status" value="1"/>
</dbReference>
<dbReference type="InterPro" id="IPR026444">
    <property type="entry name" value="Secre_tail"/>
</dbReference>
<dbReference type="EMBL" id="VBOZ01000001">
    <property type="protein sequence ID" value="TMQ67377.1"/>
    <property type="molecule type" value="Genomic_DNA"/>
</dbReference>
<protein>
    <submittedName>
        <fullName evidence="2">T9SS type A sorting domain-containing protein</fullName>
    </submittedName>
</protein>
<dbReference type="NCBIfam" id="TIGR04183">
    <property type="entry name" value="Por_Secre_tail"/>
    <property type="match status" value="1"/>
</dbReference>
<dbReference type="Pfam" id="PF13860">
    <property type="entry name" value="FlgD_ig"/>
    <property type="match status" value="1"/>
</dbReference>